<dbReference type="Gene3D" id="4.10.280.10">
    <property type="entry name" value="Helix-loop-helix DNA-binding domain"/>
    <property type="match status" value="1"/>
</dbReference>
<evidence type="ECO:0000256" key="2">
    <source>
        <dbReference type="SAM" id="MobiDB-lite"/>
    </source>
</evidence>
<feature type="domain" description="BHLH" evidence="3">
    <location>
        <begin position="511"/>
        <end position="591"/>
    </location>
</feature>
<feature type="compositionally biased region" description="Polar residues" evidence="2">
    <location>
        <begin position="64"/>
        <end position="87"/>
    </location>
</feature>
<sequence>MDFDSFGLDTTKGHSGQVTYSHDIDTKDLDATDFFAFIDLPDFHSTTGPELQNDSQQPEKSHSSDVTTTSFESSITKGPQTSLNTNMTSTTANIDFMSPMLNNFNKQQQLSQTPATTDYLPEDEAYFTPLMSPAIPPSCYNNYRNDIHFSPLTSPALGPQQQSYQISNYSTAATTDPMIGVKPTTPQDGQSPEELREQLAIIERQQQQLRSRLNQSSSSPSTPSSPAIVASSPLSPVHRSVTPSSIINASSTITKPKQTLRHKIAMSSPQFNPTTHLRSPGIQPSYSSNTIGKQQQNQPIPNSKNHAVAPATPSLLMKLGTGKQHSIDTINTTSSNDNSPAALSPMTPSHDSIIDNMMSLPDAMLPPSTTRSTHSAKQPIYGMDSGTFPAKRQRISYPRAAFTPPALLPSYHHQQHQHSRNDMATVFDQGIAALISPTALRPHMPSTATANASPRALKPLISPSLQPNSSMDEHQAASILASKSNYQTLREGQAKSLGIDFNTTIQSGMENRRSAHKAAEQRRRDTLKQNFDALRMELLEALLAEDDAQRLEEQQEGDNKEATTSLEREKKVKQMSKVVLLQHSYEYILRLKSDRKQKDTKLDTMADEIKRLRSQLGLPSITEEEQQEAAKEKRLERERRLAWLKRFEDVVDS</sequence>
<dbReference type="Pfam" id="PF00010">
    <property type="entry name" value="HLH"/>
    <property type="match status" value="1"/>
</dbReference>
<evidence type="ECO:0000313" key="5">
    <source>
        <dbReference type="Proteomes" id="UP000078561"/>
    </source>
</evidence>
<feature type="region of interest" description="Disordered" evidence="2">
    <location>
        <begin position="267"/>
        <end position="308"/>
    </location>
</feature>
<feature type="region of interest" description="Disordered" evidence="2">
    <location>
        <begin position="46"/>
        <end position="87"/>
    </location>
</feature>
<dbReference type="Proteomes" id="UP000078561">
    <property type="component" value="Unassembled WGS sequence"/>
</dbReference>
<feature type="region of interest" description="Disordered" evidence="2">
    <location>
        <begin position="445"/>
        <end position="474"/>
    </location>
</feature>
<dbReference type="OrthoDB" id="5344169at2759"/>
<evidence type="ECO:0000259" key="3">
    <source>
        <dbReference type="PROSITE" id="PS50888"/>
    </source>
</evidence>
<dbReference type="GO" id="GO:0046983">
    <property type="term" value="F:protein dimerization activity"/>
    <property type="evidence" value="ECO:0007669"/>
    <property type="project" value="InterPro"/>
</dbReference>
<feature type="coiled-coil region" evidence="1">
    <location>
        <begin position="595"/>
        <end position="641"/>
    </location>
</feature>
<dbReference type="InterPro" id="IPR036638">
    <property type="entry name" value="HLH_DNA-bd_sf"/>
</dbReference>
<dbReference type="SMART" id="SM00353">
    <property type="entry name" value="HLH"/>
    <property type="match status" value="1"/>
</dbReference>
<feature type="region of interest" description="Disordered" evidence="2">
    <location>
        <begin position="207"/>
        <end position="243"/>
    </location>
</feature>
<feature type="compositionally biased region" description="Polar residues" evidence="2">
    <location>
        <begin position="46"/>
        <end position="56"/>
    </location>
</feature>
<name>A0A168MVJ5_ABSGL</name>
<dbReference type="InterPro" id="IPR011598">
    <property type="entry name" value="bHLH_dom"/>
</dbReference>
<feature type="compositionally biased region" description="Low complexity" evidence="2">
    <location>
        <begin position="207"/>
        <end position="236"/>
    </location>
</feature>
<feature type="compositionally biased region" description="Polar residues" evidence="2">
    <location>
        <begin position="267"/>
        <end position="305"/>
    </location>
</feature>
<reference evidence="4" key="1">
    <citation type="submission" date="2016-04" db="EMBL/GenBank/DDBJ databases">
        <authorList>
            <person name="Evans L.H."/>
            <person name="Alamgir A."/>
            <person name="Owens N."/>
            <person name="Weber N.D."/>
            <person name="Virtaneva K."/>
            <person name="Barbian K."/>
            <person name="Babar A."/>
            <person name="Rosenke K."/>
        </authorList>
    </citation>
    <scope>NUCLEOTIDE SEQUENCE [LARGE SCALE GENOMIC DNA]</scope>
    <source>
        <strain evidence="4">CBS 101.48</strain>
    </source>
</reference>
<organism evidence="4">
    <name type="scientific">Absidia glauca</name>
    <name type="common">Pin mould</name>
    <dbReference type="NCBI Taxonomy" id="4829"/>
    <lineage>
        <taxon>Eukaryota</taxon>
        <taxon>Fungi</taxon>
        <taxon>Fungi incertae sedis</taxon>
        <taxon>Mucoromycota</taxon>
        <taxon>Mucoromycotina</taxon>
        <taxon>Mucoromycetes</taxon>
        <taxon>Mucorales</taxon>
        <taxon>Cunninghamellaceae</taxon>
        <taxon>Absidia</taxon>
    </lineage>
</organism>
<keyword evidence="1" id="KW-0175">Coiled coil</keyword>
<dbReference type="STRING" id="4829.A0A168MVJ5"/>
<gene>
    <name evidence="4" type="primary">ABSGL_04900.1 scaffold 6065</name>
</gene>
<feature type="region of interest" description="Disordered" evidence="2">
    <location>
        <begin position="550"/>
        <end position="569"/>
    </location>
</feature>
<dbReference type="OMA" id="APSNDEM"/>
<feature type="region of interest" description="Disordered" evidence="2">
    <location>
        <begin position="175"/>
        <end position="194"/>
    </location>
</feature>
<dbReference type="EMBL" id="LT552609">
    <property type="protein sequence ID" value="SAL99299.1"/>
    <property type="molecule type" value="Genomic_DNA"/>
</dbReference>
<dbReference type="AlphaFoldDB" id="A0A168MVJ5"/>
<dbReference type="PROSITE" id="PS50888">
    <property type="entry name" value="BHLH"/>
    <property type="match status" value="1"/>
</dbReference>
<evidence type="ECO:0000256" key="1">
    <source>
        <dbReference type="SAM" id="Coils"/>
    </source>
</evidence>
<accession>A0A168MVJ5</accession>
<feature type="region of interest" description="Disordered" evidence="2">
    <location>
        <begin position="366"/>
        <end position="387"/>
    </location>
</feature>
<keyword evidence="5" id="KW-1185">Reference proteome</keyword>
<feature type="region of interest" description="Disordered" evidence="2">
    <location>
        <begin position="326"/>
        <end position="345"/>
    </location>
</feature>
<protein>
    <recommendedName>
        <fullName evidence="3">BHLH domain-containing protein</fullName>
    </recommendedName>
</protein>
<dbReference type="InParanoid" id="A0A168MVJ5"/>
<proteinExistence type="predicted"/>
<feature type="compositionally biased region" description="Polar residues" evidence="2">
    <location>
        <begin position="367"/>
        <end position="376"/>
    </location>
</feature>
<evidence type="ECO:0000313" key="4">
    <source>
        <dbReference type="EMBL" id="SAL99299.1"/>
    </source>
</evidence>
<dbReference type="SUPFAM" id="SSF47459">
    <property type="entry name" value="HLH, helix-loop-helix DNA-binding domain"/>
    <property type="match status" value="1"/>
</dbReference>